<comment type="caution">
    <text evidence="1">The sequence shown here is derived from an EMBL/GenBank/DDBJ whole genome shotgun (WGS) entry which is preliminary data.</text>
</comment>
<accession>A0ABS6F3B3</accession>
<dbReference type="Proteomes" id="UP000736583">
    <property type="component" value="Unassembled WGS sequence"/>
</dbReference>
<evidence type="ECO:0000313" key="2">
    <source>
        <dbReference type="Proteomes" id="UP000736583"/>
    </source>
</evidence>
<name>A0ABS6F3B3_9CLOT</name>
<protein>
    <recommendedName>
        <fullName evidence="3">Prenyltransferase</fullName>
    </recommendedName>
</protein>
<sequence>MRKITKQQLNEIGEWISKNGRPLEVARWSYHFENGSSNEVLECLKAYQNEDGGFGHGLECDSWTPYSSPLTSSVACKIMYEVGFRKSNPIIKNCLNYFKNNYFNIETGTWATIVPENNDYPHAPWWSWTADGNNTWDFNPSIEIAGFMIYWSDKGSREEKLANICFEKAQKHLFESEKMNFHEIWNYTHALILAKAVPEKINLPINLMEKKIIELVLSSVCLESSKWSTAYVAQPIDFIDYINGDSNFIYSHFEDKIKENAEFLVESLQNNGLWDITWDWGNQYPETFEIAKDYWKGVFALEKLIKLKKLGFIEK</sequence>
<proteinExistence type="predicted"/>
<keyword evidence="2" id="KW-1185">Reference proteome</keyword>
<dbReference type="RefSeq" id="WP_216457523.1">
    <property type="nucleotide sequence ID" value="NZ_JAHLQL010000005.1"/>
</dbReference>
<gene>
    <name evidence="1" type="ORF">KQI89_13670</name>
</gene>
<evidence type="ECO:0008006" key="3">
    <source>
        <dbReference type="Google" id="ProtNLM"/>
    </source>
</evidence>
<evidence type="ECO:0000313" key="1">
    <source>
        <dbReference type="EMBL" id="MBU5592796.1"/>
    </source>
</evidence>
<reference evidence="1 2" key="1">
    <citation type="submission" date="2021-06" db="EMBL/GenBank/DDBJ databases">
        <authorList>
            <person name="Sun Q."/>
            <person name="Li D."/>
        </authorList>
    </citation>
    <scope>NUCLEOTIDE SEQUENCE [LARGE SCALE GENOMIC DNA]</scope>
    <source>
        <strain evidence="1 2">MSJ-4</strain>
    </source>
</reference>
<organism evidence="1 2">
    <name type="scientific">Clostridium simiarum</name>
    <dbReference type="NCBI Taxonomy" id="2841506"/>
    <lineage>
        <taxon>Bacteria</taxon>
        <taxon>Bacillati</taxon>
        <taxon>Bacillota</taxon>
        <taxon>Clostridia</taxon>
        <taxon>Eubacteriales</taxon>
        <taxon>Clostridiaceae</taxon>
        <taxon>Clostridium</taxon>
    </lineage>
</organism>
<dbReference type="EMBL" id="JAHLQL010000005">
    <property type="protein sequence ID" value="MBU5592796.1"/>
    <property type="molecule type" value="Genomic_DNA"/>
</dbReference>